<dbReference type="GO" id="GO:0043248">
    <property type="term" value="P:proteasome assembly"/>
    <property type="evidence" value="ECO:0007669"/>
    <property type="project" value="UniProtKB-UniRule"/>
</dbReference>
<name>A0A9W7Y259_9FUNG</name>
<organism evidence="4 5">
    <name type="scientific">Coemansia erecta</name>
    <dbReference type="NCBI Taxonomy" id="147472"/>
    <lineage>
        <taxon>Eukaryota</taxon>
        <taxon>Fungi</taxon>
        <taxon>Fungi incertae sedis</taxon>
        <taxon>Zoopagomycota</taxon>
        <taxon>Kickxellomycotina</taxon>
        <taxon>Kickxellomycetes</taxon>
        <taxon>Kickxellales</taxon>
        <taxon>Kickxellaceae</taxon>
        <taxon>Coemansia</taxon>
    </lineage>
</organism>
<dbReference type="Proteomes" id="UP001149813">
    <property type="component" value="Unassembled WGS sequence"/>
</dbReference>
<dbReference type="Pfam" id="PF05160">
    <property type="entry name" value="DSS1_SEM1"/>
    <property type="match status" value="1"/>
</dbReference>
<evidence type="ECO:0000313" key="5">
    <source>
        <dbReference type="Proteomes" id="UP001149813"/>
    </source>
</evidence>
<evidence type="ECO:0000256" key="2">
    <source>
        <dbReference type="RuleBase" id="RU369057"/>
    </source>
</evidence>
<dbReference type="SMART" id="SM01385">
    <property type="entry name" value="DSS1_SEM1"/>
    <property type="match status" value="1"/>
</dbReference>
<evidence type="ECO:0000256" key="1">
    <source>
        <dbReference type="ARBA" id="ARBA00034491"/>
    </source>
</evidence>
<dbReference type="PANTHER" id="PTHR16771:SF0">
    <property type="entry name" value="26S PROTEASOME COMPLEX SUBUNIT SEM1"/>
    <property type="match status" value="1"/>
</dbReference>
<feature type="region of interest" description="Disordered" evidence="3">
    <location>
        <begin position="1"/>
        <end position="21"/>
    </location>
</feature>
<dbReference type="EMBL" id="JANBOJ010000004">
    <property type="protein sequence ID" value="KAJ1725506.1"/>
    <property type="molecule type" value="Genomic_DNA"/>
</dbReference>
<comment type="subcellular location">
    <subcellularLocation>
        <location evidence="2">Nucleus</location>
    </subcellularLocation>
</comment>
<evidence type="ECO:0000256" key="3">
    <source>
        <dbReference type="SAM" id="MobiDB-lite"/>
    </source>
</evidence>
<dbReference type="GO" id="GO:0005634">
    <property type="term" value="C:nucleus"/>
    <property type="evidence" value="ECO:0007669"/>
    <property type="project" value="UniProtKB-SubCell"/>
</dbReference>
<sequence>MSANQTPSDAKQEQATKKNINLIEDDDEFEEFSVEDWDEDSVDTEEVAGIFGGWEDDNIEDDFSKQLRVELEKSVQTSMSVSS</sequence>
<dbReference type="OrthoDB" id="5586203at2759"/>
<reference evidence="4" key="1">
    <citation type="submission" date="2022-07" db="EMBL/GenBank/DDBJ databases">
        <title>Phylogenomic reconstructions and comparative analyses of Kickxellomycotina fungi.</title>
        <authorList>
            <person name="Reynolds N.K."/>
            <person name="Stajich J.E."/>
            <person name="Barry K."/>
            <person name="Grigoriev I.V."/>
            <person name="Crous P."/>
            <person name="Smith M.E."/>
        </authorList>
    </citation>
    <scope>NUCLEOTIDE SEQUENCE</scope>
    <source>
        <strain evidence="4">NBRC 32514</strain>
    </source>
</reference>
<accession>A0A9W7Y259</accession>
<proteinExistence type="inferred from homology"/>
<protein>
    <recommendedName>
        <fullName evidence="2">26S proteasome complex subunit SEM1</fullName>
    </recommendedName>
</protein>
<keyword evidence="2 4" id="KW-0647">Proteasome</keyword>
<dbReference type="GO" id="GO:0008541">
    <property type="term" value="C:proteasome regulatory particle, lid subcomplex"/>
    <property type="evidence" value="ECO:0007669"/>
    <property type="project" value="UniProtKB-UniRule"/>
</dbReference>
<dbReference type="AlphaFoldDB" id="A0A9W7Y259"/>
<comment type="similarity">
    <text evidence="1 2">Belongs to the DSS1/SEM1 family.</text>
</comment>
<gene>
    <name evidence="4" type="primary">SHFM1</name>
    <name evidence="4" type="ORF">LPJ53_000321</name>
</gene>
<evidence type="ECO:0000313" key="4">
    <source>
        <dbReference type="EMBL" id="KAJ1725506.1"/>
    </source>
</evidence>
<dbReference type="PANTHER" id="PTHR16771">
    <property type="entry name" value="26 PROTEASOME COMPLEX SUBUNIT DSS1"/>
    <property type="match status" value="1"/>
</dbReference>
<comment type="caution">
    <text evidence="4">The sequence shown here is derived from an EMBL/GenBank/DDBJ whole genome shotgun (WGS) entry which is preliminary data.</text>
</comment>
<keyword evidence="5" id="KW-1185">Reference proteome</keyword>
<dbReference type="GO" id="GO:0006406">
    <property type="term" value="P:mRNA export from nucleus"/>
    <property type="evidence" value="ECO:0007669"/>
    <property type="project" value="UniProtKB-UniRule"/>
</dbReference>
<dbReference type="InterPro" id="IPR007834">
    <property type="entry name" value="DSS1_SEM1"/>
</dbReference>
<keyword evidence="2" id="KW-0539">Nucleus</keyword>
<dbReference type="GO" id="GO:0000724">
    <property type="term" value="P:double-strand break repair via homologous recombination"/>
    <property type="evidence" value="ECO:0007669"/>
    <property type="project" value="TreeGrafter"/>
</dbReference>
<comment type="function">
    <text evidence="2">Component of the 26S proteasome, a multiprotein complex involved in the ATP-dependent degradation of ubiquitinated proteins.</text>
</comment>